<evidence type="ECO:0000313" key="2">
    <source>
        <dbReference type="EMBL" id="NBJ23914.1"/>
    </source>
</evidence>
<keyword evidence="3" id="KW-1185">Reference proteome</keyword>
<dbReference type="InterPro" id="IPR009387">
    <property type="entry name" value="HigB-2"/>
</dbReference>
<sequence length="146" mass="16538">MKTYIAKDAAREARKNKISDEDLCEAIARAEKGHIDAEVGKFLIKQRMGRSGDYRAVIVYKRGDRAVFLHIFPKSRKANLSSYEKTVFRDAAKVLANLADVHIPALTNTGEWIEIDYEKYQKDLSERPASISPSGDEGPPQSRRNR</sequence>
<evidence type="ECO:0000256" key="1">
    <source>
        <dbReference type="SAM" id="MobiDB-lite"/>
    </source>
</evidence>
<dbReference type="RefSeq" id="WP_161725517.1">
    <property type="nucleotide sequence ID" value="NZ_JAAAXI010000020.1"/>
</dbReference>
<dbReference type="Pfam" id="PF06296">
    <property type="entry name" value="RelE"/>
    <property type="match status" value="1"/>
</dbReference>
<comment type="caution">
    <text evidence="2">The sequence shown here is derived from an EMBL/GenBank/DDBJ whole genome shotgun (WGS) entry which is preliminary data.</text>
</comment>
<dbReference type="Proteomes" id="UP000818323">
    <property type="component" value="Unassembled WGS sequence"/>
</dbReference>
<reference evidence="2 3" key="1">
    <citation type="submission" date="2020-01" db="EMBL/GenBank/DDBJ databases">
        <title>Microvirga sp. nov., an arsenate reduction bacterium isolated from Tibet hotspring sediments.</title>
        <authorList>
            <person name="Yuan C.-G."/>
        </authorList>
    </citation>
    <scope>NUCLEOTIDE SEQUENCE [LARGE SCALE GENOMIC DNA]</scope>
    <source>
        <strain evidence="2 3">SYSU G3D203</strain>
    </source>
</reference>
<feature type="region of interest" description="Disordered" evidence="1">
    <location>
        <begin position="125"/>
        <end position="146"/>
    </location>
</feature>
<organism evidence="2 3">
    <name type="scientific">Microvirga arsenatis</name>
    <dbReference type="NCBI Taxonomy" id="2692265"/>
    <lineage>
        <taxon>Bacteria</taxon>
        <taxon>Pseudomonadati</taxon>
        <taxon>Pseudomonadota</taxon>
        <taxon>Alphaproteobacteria</taxon>
        <taxon>Hyphomicrobiales</taxon>
        <taxon>Methylobacteriaceae</taxon>
        <taxon>Microvirga</taxon>
    </lineage>
</organism>
<protein>
    <submittedName>
        <fullName evidence="2">Type II toxin-antitoxin system RelE/ParE family toxin</fullName>
    </submittedName>
</protein>
<proteinExistence type="predicted"/>
<gene>
    <name evidence="2" type="ORF">GR303_06035</name>
</gene>
<evidence type="ECO:0000313" key="3">
    <source>
        <dbReference type="Proteomes" id="UP000818323"/>
    </source>
</evidence>
<name>A0ABW9YZS4_9HYPH</name>
<accession>A0ABW9YZS4</accession>
<dbReference type="EMBL" id="JAAAXJ010000002">
    <property type="protein sequence ID" value="NBJ23914.1"/>
    <property type="molecule type" value="Genomic_DNA"/>
</dbReference>